<keyword evidence="2" id="KW-1185">Reference proteome</keyword>
<dbReference type="OrthoDB" id="9877316at2"/>
<comment type="caution">
    <text evidence="1">The sequence shown here is derived from an EMBL/GenBank/DDBJ whole genome shotgun (WGS) entry which is preliminary data.</text>
</comment>
<dbReference type="EMBL" id="ASSY01000008">
    <property type="protein sequence ID" value="EOS51214.1"/>
    <property type="molecule type" value="Genomic_DNA"/>
</dbReference>
<dbReference type="GeneID" id="82191991"/>
<dbReference type="AlphaFoldDB" id="R9KXE8"/>
<protein>
    <submittedName>
        <fullName evidence="1">Uncharacterized protein</fullName>
    </submittedName>
</protein>
<organism evidence="1 2">
    <name type="scientific">Adlercreutzia caecimuris B7</name>
    <dbReference type="NCBI Taxonomy" id="1235794"/>
    <lineage>
        <taxon>Bacteria</taxon>
        <taxon>Bacillati</taxon>
        <taxon>Actinomycetota</taxon>
        <taxon>Coriobacteriia</taxon>
        <taxon>Eggerthellales</taxon>
        <taxon>Eggerthellaceae</taxon>
        <taxon>Adlercreutzia</taxon>
    </lineage>
</organism>
<evidence type="ECO:0000313" key="1">
    <source>
        <dbReference type="EMBL" id="EOS51214.1"/>
    </source>
</evidence>
<dbReference type="STRING" id="1235794.C811_01634"/>
<name>R9KXE8_9ACTN</name>
<dbReference type="HOGENOM" id="CLU_3167588_0_0_11"/>
<sequence>MTEHNARMAVLMKMIDEECASHQRKLSYLEREFEYNVQSIGDESGVI</sequence>
<gene>
    <name evidence="1" type="ORF">C811_01634</name>
</gene>
<accession>R9KXE8</accession>
<dbReference type="RefSeq" id="WP_016309831.1">
    <property type="nucleotide sequence ID" value="NZ_KE159646.1"/>
</dbReference>
<evidence type="ECO:0000313" key="2">
    <source>
        <dbReference type="Proteomes" id="UP000014204"/>
    </source>
</evidence>
<dbReference type="Proteomes" id="UP000014204">
    <property type="component" value="Unassembled WGS sequence"/>
</dbReference>
<proteinExistence type="predicted"/>
<reference evidence="1 2" key="1">
    <citation type="submission" date="2013-04" db="EMBL/GenBank/DDBJ databases">
        <title>The Genome Sequence of Enterorhabdus caecimuris B7.</title>
        <authorList>
            <consortium name="The Broad Institute Genomics Platform"/>
            <consortium name="The Broad Institute Genome Sequencing Center for Infectious Disease"/>
            <person name="Earl A."/>
            <person name="Xavier R."/>
            <person name="Elson C."/>
            <person name="Duck W."/>
            <person name="Walker B."/>
            <person name="Young S."/>
            <person name="Zeng Q."/>
            <person name="Gargeya S."/>
            <person name="Fitzgerald M."/>
            <person name="Haas B."/>
            <person name="Abouelleil A."/>
            <person name="Allen A.W."/>
            <person name="Alvarado L."/>
            <person name="Arachchi H.M."/>
            <person name="Berlin A.M."/>
            <person name="Chapman S.B."/>
            <person name="Gainer-Dewar J."/>
            <person name="Goldberg J."/>
            <person name="Griggs A."/>
            <person name="Gujja S."/>
            <person name="Hansen M."/>
            <person name="Howarth C."/>
            <person name="Imamovic A."/>
            <person name="Ireland A."/>
            <person name="Larimer J."/>
            <person name="McCowan C."/>
            <person name="Murphy C."/>
            <person name="Pearson M."/>
            <person name="Poon T.W."/>
            <person name="Priest M."/>
            <person name="Roberts A."/>
            <person name="Saif S."/>
            <person name="Shea T."/>
            <person name="Sisk P."/>
            <person name="Sykes S."/>
            <person name="Wortman J."/>
            <person name="Nusbaum C."/>
            <person name="Birren B."/>
        </authorList>
    </citation>
    <scope>NUCLEOTIDE SEQUENCE [LARGE SCALE GENOMIC DNA]</scope>
    <source>
        <strain evidence="1 2">B7</strain>
    </source>
</reference>